<accession>A0A4R1F7X5</accession>
<gene>
    <name evidence="2" type="ORF">EV695_0618</name>
</gene>
<evidence type="ECO:0000313" key="2">
    <source>
        <dbReference type="EMBL" id="TCJ88759.1"/>
    </source>
</evidence>
<dbReference type="PANTHER" id="PTHR43736">
    <property type="entry name" value="ADP-RIBOSE PYROPHOSPHATASE"/>
    <property type="match status" value="1"/>
</dbReference>
<protein>
    <submittedName>
        <fullName evidence="2">ADP-ribose pyrophosphatase YjhB (NUDIX family)</fullName>
    </submittedName>
</protein>
<dbReference type="CDD" id="cd18873">
    <property type="entry name" value="NUDIX_NadM_like"/>
    <property type="match status" value="1"/>
</dbReference>
<evidence type="ECO:0000259" key="1">
    <source>
        <dbReference type="PROSITE" id="PS51462"/>
    </source>
</evidence>
<dbReference type="InterPro" id="IPR036388">
    <property type="entry name" value="WH-like_DNA-bd_sf"/>
</dbReference>
<comment type="caution">
    <text evidence="2">The sequence shown here is derived from an EMBL/GenBank/DDBJ whole genome shotgun (WGS) entry which is preliminary data.</text>
</comment>
<dbReference type="AlphaFoldDB" id="A0A4R1F7X5"/>
<dbReference type="OrthoDB" id="542521at2"/>
<dbReference type="InterPro" id="IPR036390">
    <property type="entry name" value="WH_DNA-bd_sf"/>
</dbReference>
<feature type="domain" description="Nudix hydrolase" evidence="1">
    <location>
        <begin position="8"/>
        <end position="148"/>
    </location>
</feature>
<dbReference type="InterPro" id="IPR000086">
    <property type="entry name" value="NUDIX_hydrolase_dom"/>
</dbReference>
<dbReference type="GO" id="GO:0003824">
    <property type="term" value="F:catalytic activity"/>
    <property type="evidence" value="ECO:0007669"/>
    <property type="project" value="UniProtKB-ARBA"/>
</dbReference>
<keyword evidence="3" id="KW-1185">Reference proteome</keyword>
<organism evidence="2 3">
    <name type="scientific">Cocleimonas flava</name>
    <dbReference type="NCBI Taxonomy" id="634765"/>
    <lineage>
        <taxon>Bacteria</taxon>
        <taxon>Pseudomonadati</taxon>
        <taxon>Pseudomonadota</taxon>
        <taxon>Gammaproteobacteria</taxon>
        <taxon>Thiotrichales</taxon>
        <taxon>Thiotrichaceae</taxon>
        <taxon>Cocleimonas</taxon>
    </lineage>
</organism>
<dbReference type="EMBL" id="SMFQ01000002">
    <property type="protein sequence ID" value="TCJ88759.1"/>
    <property type="molecule type" value="Genomic_DNA"/>
</dbReference>
<evidence type="ECO:0000313" key="3">
    <source>
        <dbReference type="Proteomes" id="UP000294887"/>
    </source>
</evidence>
<dbReference type="Proteomes" id="UP000294887">
    <property type="component" value="Unassembled WGS sequence"/>
</dbReference>
<dbReference type="InterPro" id="IPR015797">
    <property type="entry name" value="NUDIX_hydrolase-like_dom_sf"/>
</dbReference>
<dbReference type="Gene3D" id="1.10.10.10">
    <property type="entry name" value="Winged helix-like DNA-binding domain superfamily/Winged helix DNA-binding domain"/>
    <property type="match status" value="1"/>
</dbReference>
<dbReference type="InterPro" id="IPR054105">
    <property type="entry name" value="WHD_NrtR"/>
</dbReference>
<dbReference type="Gene3D" id="3.90.79.10">
    <property type="entry name" value="Nucleoside Triphosphate Pyrophosphohydrolase"/>
    <property type="match status" value="1"/>
</dbReference>
<dbReference type="PROSITE" id="PS51462">
    <property type="entry name" value="NUDIX"/>
    <property type="match status" value="1"/>
</dbReference>
<dbReference type="SUPFAM" id="SSF46785">
    <property type="entry name" value="Winged helix' DNA-binding domain"/>
    <property type="match status" value="1"/>
</dbReference>
<proteinExistence type="predicted"/>
<dbReference type="Pfam" id="PF21906">
    <property type="entry name" value="WHD_NrtR"/>
    <property type="match status" value="1"/>
</dbReference>
<dbReference type="PANTHER" id="PTHR43736:SF4">
    <property type="entry name" value="SLR1690 PROTEIN"/>
    <property type="match status" value="1"/>
</dbReference>
<dbReference type="Pfam" id="PF00293">
    <property type="entry name" value="NUDIX"/>
    <property type="match status" value="1"/>
</dbReference>
<name>A0A4R1F7X5_9GAMM</name>
<dbReference type="SUPFAM" id="SSF55811">
    <property type="entry name" value="Nudix"/>
    <property type="match status" value="1"/>
</dbReference>
<dbReference type="RefSeq" id="WP_131904434.1">
    <property type="nucleotide sequence ID" value="NZ_BAAAFU010000008.1"/>
</dbReference>
<reference evidence="2 3" key="1">
    <citation type="submission" date="2019-03" db="EMBL/GenBank/DDBJ databases">
        <title>Genomic Encyclopedia of Type Strains, Phase IV (KMG-IV): sequencing the most valuable type-strain genomes for metagenomic binning, comparative biology and taxonomic classification.</title>
        <authorList>
            <person name="Goeker M."/>
        </authorList>
    </citation>
    <scope>NUCLEOTIDE SEQUENCE [LARGE SCALE GENOMIC DNA]</scope>
    <source>
        <strain evidence="2 3">DSM 24830</strain>
    </source>
</reference>
<sequence length="234" mass="26728">MTQENFKSPLLTVDSVLFTIKDNSLKILLLKRKNSPFQNSWALPGGFIDVNRDDSAENTASRKLTDKTGVTPPYLEQLNTFSSKSRDPRGWSASIAYFALIAHEETNLKVTPRNDESAQWVDVESLMDETANYQPLAFDHQQIFQFALERLKQKALYSMLPVFCLPKEFTLGEYHTLIEIILGKSIQKKTLYRRFEASNMFEETGETVATGARAAMLYRLKEDAELVNFERNLG</sequence>